<reference evidence="2 3" key="1">
    <citation type="submission" date="2017-09" db="EMBL/GenBank/DDBJ databases">
        <title>Depth-based differentiation of microbial function through sediment-hosted aquifers and enrichment of novel symbionts in the deep terrestrial subsurface.</title>
        <authorList>
            <person name="Probst A.J."/>
            <person name="Ladd B."/>
            <person name="Jarett J.K."/>
            <person name="Geller-Mcgrath D.E."/>
            <person name="Sieber C.M."/>
            <person name="Emerson J.B."/>
            <person name="Anantharaman K."/>
            <person name="Thomas B.C."/>
            <person name="Malmstrom R."/>
            <person name="Stieglmeier M."/>
            <person name="Klingl A."/>
            <person name="Woyke T."/>
            <person name="Ryan C.M."/>
            <person name="Banfield J.F."/>
        </authorList>
    </citation>
    <scope>NUCLEOTIDE SEQUENCE [LARGE SCALE GENOMIC DNA]</scope>
    <source>
        <strain evidence="2">CG10_big_fil_rev_8_21_14_0_10_32_10</strain>
    </source>
</reference>
<gene>
    <name evidence="2" type="ORF">COV24_01135</name>
</gene>
<dbReference type="Pfam" id="PF04977">
    <property type="entry name" value="DivIC"/>
    <property type="match status" value="1"/>
</dbReference>
<name>A0A2H0RB31_UNCKA</name>
<evidence type="ECO:0000313" key="3">
    <source>
        <dbReference type="Proteomes" id="UP000230214"/>
    </source>
</evidence>
<proteinExistence type="predicted"/>
<dbReference type="EMBL" id="PCXU01000012">
    <property type="protein sequence ID" value="PIR43742.1"/>
    <property type="molecule type" value="Genomic_DNA"/>
</dbReference>
<evidence type="ECO:0008006" key="4">
    <source>
        <dbReference type="Google" id="ProtNLM"/>
    </source>
</evidence>
<evidence type="ECO:0000256" key="1">
    <source>
        <dbReference type="SAM" id="Coils"/>
    </source>
</evidence>
<feature type="coiled-coil region" evidence="1">
    <location>
        <begin position="38"/>
        <end position="65"/>
    </location>
</feature>
<comment type="caution">
    <text evidence="2">The sequence shown here is derived from an EMBL/GenBank/DDBJ whole genome shotgun (WGS) entry which is preliminary data.</text>
</comment>
<accession>A0A2H0RB31</accession>
<dbReference type="AlphaFoldDB" id="A0A2H0RB31"/>
<keyword evidence="1" id="KW-0175">Coiled coil</keyword>
<evidence type="ECO:0000313" key="2">
    <source>
        <dbReference type="EMBL" id="PIR43742.1"/>
    </source>
</evidence>
<dbReference type="InterPro" id="IPR007060">
    <property type="entry name" value="FtsL/DivIC"/>
</dbReference>
<sequence>MAKMKFKYILYLTLIISLLLAFSSMRAISAIYKKKSRLQLSEKNLEFLEKTNKDLKNKLNYVESDAFVIKEAREKLNYSFEGEEIVLIPKNAELDSIEDSTNNDVSVNIKPETYKKAVNTSQLPIFRLWINTFF</sequence>
<dbReference type="Proteomes" id="UP000230214">
    <property type="component" value="Unassembled WGS sequence"/>
</dbReference>
<protein>
    <recommendedName>
        <fullName evidence="4">Septum formation initiator</fullName>
    </recommendedName>
</protein>
<organism evidence="2 3">
    <name type="scientific">candidate division WWE3 bacterium CG10_big_fil_rev_8_21_14_0_10_32_10</name>
    <dbReference type="NCBI Taxonomy" id="1975090"/>
    <lineage>
        <taxon>Bacteria</taxon>
        <taxon>Katanobacteria</taxon>
    </lineage>
</organism>